<comment type="similarity">
    <text evidence="1">Belongs to the peptidase C48 family.</text>
</comment>
<dbReference type="PANTHER" id="PTHR12606">
    <property type="entry name" value="SENTRIN/SUMO-SPECIFIC PROTEASE"/>
    <property type="match status" value="1"/>
</dbReference>
<dbReference type="Gene3D" id="3.40.395.10">
    <property type="entry name" value="Adenoviral Proteinase, Chain A"/>
    <property type="match status" value="1"/>
</dbReference>
<dbReference type="OrthoDB" id="1939479at2759"/>
<dbReference type="InterPro" id="IPR038765">
    <property type="entry name" value="Papain-like_cys_pep_sf"/>
</dbReference>
<dbReference type="Gramene" id="KCW84789">
    <property type="protein sequence ID" value="KCW84789"/>
    <property type="gene ID" value="EUGRSUZ_B01592"/>
</dbReference>
<dbReference type="SUPFAM" id="SSF54001">
    <property type="entry name" value="Cysteine proteinases"/>
    <property type="match status" value="1"/>
</dbReference>
<dbReference type="GO" id="GO:0016926">
    <property type="term" value="P:protein desumoylation"/>
    <property type="evidence" value="ECO:0000318"/>
    <property type="project" value="GO_Central"/>
</dbReference>
<dbReference type="AlphaFoldDB" id="A0A059D3J9"/>
<keyword evidence="2" id="KW-0645">Protease</keyword>
<keyword evidence="4" id="KW-0378">Hydrolase</keyword>
<dbReference type="MEROPS" id="C48.A02"/>
<protein>
    <recommendedName>
        <fullName evidence="7">Ubiquitin-like protease family profile domain-containing protein</fullName>
    </recommendedName>
</protein>
<feature type="region of interest" description="Disordered" evidence="6">
    <location>
        <begin position="157"/>
        <end position="177"/>
    </location>
</feature>
<dbReference type="GO" id="GO:0005634">
    <property type="term" value="C:nucleus"/>
    <property type="evidence" value="ECO:0000318"/>
    <property type="project" value="GO_Central"/>
</dbReference>
<dbReference type="InterPro" id="IPR003653">
    <property type="entry name" value="Peptidase_C48_C"/>
</dbReference>
<dbReference type="FunCoup" id="A0A059D3J9">
    <property type="interactions" value="677"/>
</dbReference>
<dbReference type="PROSITE" id="PS50600">
    <property type="entry name" value="ULP_PROTEASE"/>
    <property type="match status" value="1"/>
</dbReference>
<evidence type="ECO:0000256" key="2">
    <source>
        <dbReference type="ARBA" id="ARBA00022670"/>
    </source>
</evidence>
<sequence length="502" mass="57349">MGALTGNRKRGDEFSSLSNRETKLHGSPGSHASKRPRLFSPMQQSPGRAVPSKSAVSRIARYPEAASKLRREVHAPVRTSKFGSSASALGRISFGKGDYSSDYMGNIMYKYQKAKAGALGSLRYFTREKEVIDLVDDEPRKEIVSLDSSIEEIDGFEDGRETSVASGSRSKDENQVATNAQESIVSELSNGNAGVETPEKMMYRLSLNADDPEILSKSAYQQLLENAKRRDAKLGSLDFEIRLHEEKRSLFQELRPAKKPDEKVPSEPFIPLTDEEEAEVQRALSGNRRKALVYHEDSGIEIIGETLLCLRPGAWLNDEVINLYLELLKEREKRDPRKFLKCHFFNTFFYKKLISGRSGYDYKAVRRWTTQKKLGYNLIDCDKIFVPIHQEIHWCLAIINKKDEKFQYLDSLGGRDSRVLNALARYVVDEVKDKCGKVIDVSSWEQEYVSDLPAQENGFDCGMFMIKYADFYSRGFELCFDQDHMPYFRRRTAKEILRLRAD</sequence>
<reference evidence="8" key="1">
    <citation type="submission" date="2013-07" db="EMBL/GenBank/DDBJ databases">
        <title>The genome of Eucalyptus grandis.</title>
        <authorList>
            <person name="Schmutz J."/>
            <person name="Hayes R."/>
            <person name="Myburg A."/>
            <person name="Tuskan G."/>
            <person name="Grattapaglia D."/>
            <person name="Rokhsar D.S."/>
        </authorList>
    </citation>
    <scope>NUCLEOTIDE SEQUENCE</scope>
    <source>
        <tissue evidence="8">Leaf extractions</tissue>
    </source>
</reference>
<dbReference type="EMBL" id="KK198754">
    <property type="protein sequence ID" value="KCW84790.1"/>
    <property type="molecule type" value="Genomic_DNA"/>
</dbReference>
<dbReference type="FunFam" id="3.40.395.10:FF:000005">
    <property type="entry name" value="Ubiquitin-like-specific protease ESD4"/>
    <property type="match status" value="1"/>
</dbReference>
<name>A0A059D3J9_EUCGR</name>
<proteinExistence type="inferred from homology"/>
<evidence type="ECO:0000256" key="3">
    <source>
        <dbReference type="ARBA" id="ARBA00022786"/>
    </source>
</evidence>
<organism evidence="8">
    <name type="scientific">Eucalyptus grandis</name>
    <name type="common">Flooded gum</name>
    <dbReference type="NCBI Taxonomy" id="71139"/>
    <lineage>
        <taxon>Eukaryota</taxon>
        <taxon>Viridiplantae</taxon>
        <taxon>Streptophyta</taxon>
        <taxon>Embryophyta</taxon>
        <taxon>Tracheophyta</taxon>
        <taxon>Spermatophyta</taxon>
        <taxon>Magnoliopsida</taxon>
        <taxon>eudicotyledons</taxon>
        <taxon>Gunneridae</taxon>
        <taxon>Pentapetalae</taxon>
        <taxon>rosids</taxon>
        <taxon>malvids</taxon>
        <taxon>Myrtales</taxon>
        <taxon>Myrtaceae</taxon>
        <taxon>Myrtoideae</taxon>
        <taxon>Eucalypteae</taxon>
        <taxon>Eucalyptus</taxon>
    </lineage>
</organism>
<dbReference type="OMA" id="SWKLEYV"/>
<evidence type="ECO:0000256" key="6">
    <source>
        <dbReference type="SAM" id="MobiDB-lite"/>
    </source>
</evidence>
<dbReference type="Pfam" id="PF02902">
    <property type="entry name" value="Peptidase_C48"/>
    <property type="match status" value="1"/>
</dbReference>
<dbReference type="Gramene" id="KCW84790">
    <property type="protein sequence ID" value="KCW84790"/>
    <property type="gene ID" value="EUGRSUZ_B01592"/>
</dbReference>
<evidence type="ECO:0000256" key="4">
    <source>
        <dbReference type="ARBA" id="ARBA00022801"/>
    </source>
</evidence>
<dbReference type="STRING" id="71139.A0A059D3J9"/>
<dbReference type="GO" id="GO:0016929">
    <property type="term" value="F:deSUMOylase activity"/>
    <property type="evidence" value="ECO:0000318"/>
    <property type="project" value="GO_Central"/>
</dbReference>
<dbReference type="GO" id="GO:0006508">
    <property type="term" value="P:proteolysis"/>
    <property type="evidence" value="ECO:0007669"/>
    <property type="project" value="UniProtKB-KW"/>
</dbReference>
<dbReference type="PANTHER" id="PTHR12606:SF1">
    <property type="entry name" value="UBIQUITIN-LIKE-SPECIFIC PROTEASE 1A"/>
    <property type="match status" value="1"/>
</dbReference>
<evidence type="ECO:0000256" key="5">
    <source>
        <dbReference type="ARBA" id="ARBA00022807"/>
    </source>
</evidence>
<gene>
    <name evidence="8" type="ORF">EUGRSUZ_B01592</name>
</gene>
<keyword evidence="3" id="KW-0833">Ubl conjugation pathway</keyword>
<accession>A0A059D3J9</accession>
<dbReference type="eggNOG" id="KOG0778">
    <property type="taxonomic scope" value="Eukaryota"/>
</dbReference>
<dbReference type="EMBL" id="KK198754">
    <property type="protein sequence ID" value="KCW84789.1"/>
    <property type="molecule type" value="Genomic_DNA"/>
</dbReference>
<feature type="region of interest" description="Disordered" evidence="6">
    <location>
        <begin position="1"/>
        <end position="56"/>
    </location>
</feature>
<keyword evidence="5" id="KW-0788">Thiol protease</keyword>
<dbReference type="KEGG" id="egr:104428466"/>
<evidence type="ECO:0000256" key="1">
    <source>
        <dbReference type="ARBA" id="ARBA00005234"/>
    </source>
</evidence>
<evidence type="ECO:0000313" key="8">
    <source>
        <dbReference type="EMBL" id="KCW84790.1"/>
    </source>
</evidence>
<evidence type="ECO:0000259" key="7">
    <source>
        <dbReference type="PROSITE" id="PS50600"/>
    </source>
</evidence>
<feature type="domain" description="Ubiquitin-like protease family profile" evidence="7">
    <location>
        <begin position="300"/>
        <end position="472"/>
    </location>
</feature>